<dbReference type="InterPro" id="IPR001712">
    <property type="entry name" value="T3SS_FHIPEP"/>
</dbReference>
<dbReference type="RefSeq" id="WP_093114816.1">
    <property type="nucleotide sequence ID" value="NZ_FODS01000001.1"/>
</dbReference>
<dbReference type="EMBL" id="FODS01000001">
    <property type="protein sequence ID" value="SEO07534.1"/>
    <property type="molecule type" value="Genomic_DNA"/>
</dbReference>
<keyword evidence="10" id="KW-1185">Reference proteome</keyword>
<dbReference type="OrthoDB" id="9759185at2"/>
<evidence type="ECO:0000313" key="9">
    <source>
        <dbReference type="EMBL" id="SEO07534.1"/>
    </source>
</evidence>
<reference evidence="9 10" key="1">
    <citation type="submission" date="2016-10" db="EMBL/GenBank/DDBJ databases">
        <authorList>
            <person name="de Groot N.N."/>
        </authorList>
    </citation>
    <scope>NUCLEOTIDE SEQUENCE [LARGE SCALE GENOMIC DNA]</scope>
    <source>
        <strain evidence="9 10">DSM 27842</strain>
    </source>
</reference>
<sequence>MSVLSLKAVFSPTILLALALMAVIVMMILPVPAWVLDIGLAGSFALAILIFTVTLFIERPLDFSAFPTVLLASLMLRLSLNVSSTKLIIGQGHTGTGAAGDVIQGFANFVMSGSVFLGLVVFGVLLIVNFMVITKGAARMAEVGARFALDGMPGKQLAIDSDMSAGAIDHAEAKRRREVEQQETTFFGSLDGASKFVKGDAIAGLLITMMNLIMGLVMGIVVHGMPLAEAFETYSILTVGDGLVTQIPAVIISIASALLLARGGNTGSTDLTLVAQLGKYPPALVTVAVLMVLFALVPGLPFLPFIAGGAGLGAVAYFLHRNQTSRAAEDQAEPEETHGPTEKTMGDMLDLDDIHVEFAPDLVNMVLDAGAGLDARIASMRSHVASSFGVILPEIRLTDDAALPTGSYVVRIHGVELARATLLPDRVLALIPEGGSNLPDGKDISEPVYGAPARWISPGDQESAALSGLTIVTPVEILATHLLEIIRKNLARLLTLKSLRRLLDEMVRLSDPGRAEANRKLLDELIPDKVPMDLLHRVLRLLLEEQVSIRNLPLIMEAIAEARQIHVRPEAISEHVRHRLGFQLVSALRREDGTIPLVQLAPEWEDTFNTYQIEGEKGGFDIALPPDIFNTLATSVSDKLTEASGKGVSPAVVTSTRRRRFLRTVMSAKGIPNPVLSFEEIGLEARPSLVGVVPA</sequence>
<keyword evidence="7" id="KW-0813">Transport</keyword>
<feature type="transmembrane region" description="Helical" evidence="7">
    <location>
        <begin position="38"/>
        <end position="57"/>
    </location>
</feature>
<dbReference type="InterPro" id="IPR042193">
    <property type="entry name" value="FHIPEP_3"/>
</dbReference>
<dbReference type="GO" id="GO:0005886">
    <property type="term" value="C:plasma membrane"/>
    <property type="evidence" value="ECO:0007669"/>
    <property type="project" value="UniProtKB-SubCell"/>
</dbReference>
<dbReference type="STRING" id="569882.SAMN04490248_101255"/>
<dbReference type="InterPro" id="IPR042196">
    <property type="entry name" value="FHIPEP_4"/>
</dbReference>
<dbReference type="GO" id="GO:0044780">
    <property type="term" value="P:bacterial-type flagellum assembly"/>
    <property type="evidence" value="ECO:0007669"/>
    <property type="project" value="InterPro"/>
</dbReference>
<keyword evidence="9" id="KW-0282">Flagellum</keyword>
<keyword evidence="7" id="KW-1005">Bacterial flagellum biogenesis</keyword>
<evidence type="ECO:0000256" key="4">
    <source>
        <dbReference type="ARBA" id="ARBA00022692"/>
    </source>
</evidence>
<dbReference type="Proteomes" id="UP000198893">
    <property type="component" value="Unassembled WGS sequence"/>
</dbReference>
<dbReference type="PIRSF" id="PIRSF005419">
    <property type="entry name" value="FlhA"/>
    <property type="match status" value="1"/>
</dbReference>
<dbReference type="Pfam" id="PF00771">
    <property type="entry name" value="FHIPEP"/>
    <property type="match status" value="1"/>
</dbReference>
<protein>
    <recommendedName>
        <fullName evidence="7">Flagellar biosynthesis protein FlhA</fullName>
    </recommendedName>
</protein>
<evidence type="ECO:0000256" key="6">
    <source>
        <dbReference type="ARBA" id="ARBA00023136"/>
    </source>
</evidence>
<keyword evidence="3 7" id="KW-1003">Cell membrane</keyword>
<comment type="subcellular location">
    <subcellularLocation>
        <location evidence="1 7">Cell membrane</location>
        <topology evidence="1 7">Multi-pass membrane protein</topology>
    </subcellularLocation>
</comment>
<dbReference type="PRINTS" id="PR00949">
    <property type="entry name" value="TYPE3IMAPROT"/>
</dbReference>
<accession>A0A1H8LR24</accession>
<evidence type="ECO:0000256" key="7">
    <source>
        <dbReference type="RuleBase" id="RU364093"/>
    </source>
</evidence>
<feature type="transmembrane region" description="Helical" evidence="7">
    <location>
        <begin position="202"/>
        <end position="223"/>
    </location>
</feature>
<feature type="transmembrane region" description="Helical" evidence="7">
    <location>
        <begin position="243"/>
        <end position="261"/>
    </location>
</feature>
<dbReference type="Gene3D" id="3.40.50.12790">
    <property type="entry name" value="FHIPEP family, domain 4"/>
    <property type="match status" value="1"/>
</dbReference>
<keyword evidence="9" id="KW-0969">Cilium</keyword>
<keyword evidence="7" id="KW-1006">Bacterial flagellum protein export</keyword>
<evidence type="ECO:0000256" key="5">
    <source>
        <dbReference type="ARBA" id="ARBA00022989"/>
    </source>
</evidence>
<dbReference type="Gene3D" id="3.40.30.60">
    <property type="entry name" value="FHIPEP family, domain 1"/>
    <property type="match status" value="1"/>
</dbReference>
<dbReference type="NCBIfam" id="TIGR01398">
    <property type="entry name" value="FlhA"/>
    <property type="match status" value="1"/>
</dbReference>
<dbReference type="GO" id="GO:0009306">
    <property type="term" value="P:protein secretion"/>
    <property type="evidence" value="ECO:0007669"/>
    <property type="project" value="InterPro"/>
</dbReference>
<feature type="transmembrane region" description="Helical" evidence="7">
    <location>
        <begin position="273"/>
        <end position="296"/>
    </location>
</feature>
<keyword evidence="9" id="KW-0966">Cell projection</keyword>
<gene>
    <name evidence="7" type="primary">flhA</name>
    <name evidence="9" type="ORF">SAMN04490248_101255</name>
</gene>
<feature type="region of interest" description="Disordered" evidence="8">
    <location>
        <begin position="326"/>
        <end position="345"/>
    </location>
</feature>
<dbReference type="InterPro" id="IPR006301">
    <property type="entry name" value="FlhA"/>
</dbReference>
<keyword evidence="6 7" id="KW-0472">Membrane</keyword>
<organism evidence="9 10">
    <name type="scientific">Salinihabitans flavidus</name>
    <dbReference type="NCBI Taxonomy" id="569882"/>
    <lineage>
        <taxon>Bacteria</taxon>
        <taxon>Pseudomonadati</taxon>
        <taxon>Pseudomonadota</taxon>
        <taxon>Alphaproteobacteria</taxon>
        <taxon>Rhodobacterales</taxon>
        <taxon>Roseobacteraceae</taxon>
        <taxon>Salinihabitans</taxon>
    </lineage>
</organism>
<dbReference type="AlphaFoldDB" id="A0A1H8LR24"/>
<feature type="transmembrane region" description="Helical" evidence="7">
    <location>
        <begin position="109"/>
        <end position="132"/>
    </location>
</feature>
<feature type="compositionally biased region" description="Basic and acidic residues" evidence="8">
    <location>
        <begin position="335"/>
        <end position="345"/>
    </location>
</feature>
<comment type="function">
    <text evidence="7">Required for formation of the rod structure of the flagellar apparatus. Together with FliI and FliH, may constitute the export apparatus of flagellin.</text>
</comment>
<dbReference type="Gene3D" id="1.10.8.540">
    <property type="entry name" value="FHIPEP family, domain 3"/>
    <property type="match status" value="1"/>
</dbReference>
<keyword evidence="4 7" id="KW-0812">Transmembrane</keyword>
<feature type="transmembrane region" description="Helical" evidence="7">
    <location>
        <begin position="12"/>
        <end position="32"/>
    </location>
</feature>
<evidence type="ECO:0000313" key="10">
    <source>
        <dbReference type="Proteomes" id="UP000198893"/>
    </source>
</evidence>
<keyword evidence="5 7" id="KW-1133">Transmembrane helix</keyword>
<comment type="similarity">
    <text evidence="2 7">Belongs to the FHIPEP (flagella/HR/invasion proteins export pore) family.</text>
</comment>
<dbReference type="PANTHER" id="PTHR30161">
    <property type="entry name" value="FLAGELLAR EXPORT PROTEIN, MEMBRANE FLHA SUBUNIT-RELATED"/>
    <property type="match status" value="1"/>
</dbReference>
<evidence type="ECO:0000256" key="3">
    <source>
        <dbReference type="ARBA" id="ARBA00022475"/>
    </source>
</evidence>
<feature type="transmembrane region" description="Helical" evidence="7">
    <location>
        <begin position="69"/>
        <end position="89"/>
    </location>
</feature>
<dbReference type="InterPro" id="IPR042194">
    <property type="entry name" value="FHIPEP_1"/>
</dbReference>
<name>A0A1H8LR24_9RHOB</name>
<proteinExistence type="inferred from homology"/>
<evidence type="ECO:0000256" key="8">
    <source>
        <dbReference type="SAM" id="MobiDB-lite"/>
    </source>
</evidence>
<dbReference type="PANTHER" id="PTHR30161:SF1">
    <property type="entry name" value="FLAGELLAR BIOSYNTHESIS PROTEIN FLHA-RELATED"/>
    <property type="match status" value="1"/>
</dbReference>
<keyword evidence="7" id="KW-0653">Protein transport</keyword>
<evidence type="ECO:0000256" key="1">
    <source>
        <dbReference type="ARBA" id="ARBA00004651"/>
    </source>
</evidence>
<evidence type="ECO:0000256" key="2">
    <source>
        <dbReference type="ARBA" id="ARBA00008835"/>
    </source>
</evidence>